<dbReference type="InterPro" id="IPR010569">
    <property type="entry name" value="Myotubularin-like_Pase_dom"/>
</dbReference>
<evidence type="ECO:0000313" key="6">
    <source>
        <dbReference type="Proteomes" id="UP000265618"/>
    </source>
</evidence>
<keyword evidence="6" id="KW-1185">Reference proteome</keyword>
<feature type="domain" description="Myotubularin phosphatase" evidence="4">
    <location>
        <begin position="257"/>
        <end position="449"/>
    </location>
</feature>
<dbReference type="Proteomes" id="UP000265618">
    <property type="component" value="Unassembled WGS sequence"/>
</dbReference>
<dbReference type="SUPFAM" id="SSF50729">
    <property type="entry name" value="PH domain-like"/>
    <property type="match status" value="1"/>
</dbReference>
<dbReference type="AlphaFoldDB" id="A0A9K3CQA5"/>
<proteinExistence type="inferred from homology"/>
<dbReference type="InterPro" id="IPR029021">
    <property type="entry name" value="Prot-tyrosine_phosphatase-like"/>
</dbReference>
<evidence type="ECO:0000256" key="2">
    <source>
        <dbReference type="PIRSR" id="PIRSR630564-2"/>
    </source>
</evidence>
<dbReference type="OrthoDB" id="271628at2759"/>
<reference evidence="5 6" key="1">
    <citation type="journal article" date="2018" name="PLoS ONE">
        <title>The draft genome of Kipferlia bialata reveals reductive genome evolution in fornicate parasites.</title>
        <authorList>
            <person name="Tanifuji G."/>
            <person name="Takabayashi S."/>
            <person name="Kume K."/>
            <person name="Takagi M."/>
            <person name="Nakayama T."/>
            <person name="Kamikawa R."/>
            <person name="Inagaki Y."/>
            <person name="Hashimoto T."/>
        </authorList>
    </citation>
    <scope>NUCLEOTIDE SEQUENCE [LARGE SCALE GENOMIC DNA]</scope>
    <source>
        <strain evidence="5">NY0173</strain>
    </source>
</reference>
<dbReference type="InterPro" id="IPR030564">
    <property type="entry name" value="Myotubularin"/>
</dbReference>
<evidence type="ECO:0000256" key="1">
    <source>
        <dbReference type="ARBA" id="ARBA00007471"/>
    </source>
</evidence>
<feature type="region of interest" description="Disordered" evidence="3">
    <location>
        <begin position="478"/>
        <end position="504"/>
    </location>
</feature>
<organism evidence="5 6">
    <name type="scientific">Kipferlia bialata</name>
    <dbReference type="NCBI Taxonomy" id="797122"/>
    <lineage>
        <taxon>Eukaryota</taxon>
        <taxon>Metamonada</taxon>
        <taxon>Carpediemonas-like organisms</taxon>
        <taxon>Kipferlia</taxon>
    </lineage>
</organism>
<evidence type="ECO:0000313" key="5">
    <source>
        <dbReference type="EMBL" id="GIQ80646.1"/>
    </source>
</evidence>
<evidence type="ECO:0000256" key="3">
    <source>
        <dbReference type="SAM" id="MobiDB-lite"/>
    </source>
</evidence>
<dbReference type="PANTHER" id="PTHR10807:SF128">
    <property type="entry name" value="PHOSPHATIDYLINOSITOL-3,5-BISPHOSPHATE 3-PHOSPHATASE"/>
    <property type="match status" value="1"/>
</dbReference>
<feature type="non-terminal residue" evidence="5">
    <location>
        <position position="1"/>
    </location>
</feature>
<comment type="caution">
    <text evidence="5">The sequence shown here is derived from an EMBL/GenBank/DDBJ whole genome shotgun (WGS) entry which is preliminary data.</text>
</comment>
<name>A0A9K3CQA5_9EUKA</name>
<dbReference type="Pfam" id="PF06602">
    <property type="entry name" value="Myotub-related"/>
    <property type="match status" value="1"/>
</dbReference>
<evidence type="ECO:0000259" key="4">
    <source>
        <dbReference type="PROSITE" id="PS51339"/>
    </source>
</evidence>
<feature type="compositionally biased region" description="Low complexity" evidence="3">
    <location>
        <begin position="482"/>
        <end position="504"/>
    </location>
</feature>
<dbReference type="PROSITE" id="PS51339">
    <property type="entry name" value="PPASE_MYOTUBULARIN"/>
    <property type="match status" value="1"/>
</dbReference>
<dbReference type="InterPro" id="IPR011993">
    <property type="entry name" value="PH-like_dom_sf"/>
</dbReference>
<dbReference type="GO" id="GO:0005737">
    <property type="term" value="C:cytoplasm"/>
    <property type="evidence" value="ECO:0007669"/>
    <property type="project" value="TreeGrafter"/>
</dbReference>
<protein>
    <submittedName>
        <fullName evidence="5">Myotubularin family protein</fullName>
    </submittedName>
</protein>
<feature type="binding site" evidence="2">
    <location>
        <begin position="438"/>
        <end position="439"/>
    </location>
    <ligand>
        <name>substrate</name>
    </ligand>
</feature>
<dbReference type="Gene3D" id="2.30.29.30">
    <property type="entry name" value="Pleckstrin-homology domain (PH domain)/Phosphotyrosine-binding domain (PTB)"/>
    <property type="match status" value="1"/>
</dbReference>
<sequence>MCTTALGPVYGGNDNCDVTGTLTITNYRLLLTDSDTHSVRQPLLAVPIGQIVRVTKVGGKGRSATGPYLLEVELITALVIKLGFDPNTPARRVVAKHLEAECDALQLRESCFALQHHFETVLKQACINSQAPPAEETGDIESESDQGVQSGFTLIHDDDIDLNPLSVQGVDAVSKQMYGRSKAPNPMHGRITANQPTSINDVFQRYPAVLRATRGWMHFDPIKEFRRQGVVYMPPPPYSQEPLATKRSQTMRKKAFGLAGLNPKAPFHREMSVFDSMTHLKPYTTNRPEPLPPSLTPPTPPPHLSGEGWRISYVNVAYELSPSYPAVMAVPEGISDTTLMASAKFRSSGRIPTLCWRSPLTGISICRCSQPCAGFKSRSIEDEALVEAIRRVPPESPRVVIFDARAWVNAVANQIMGKGKESAGAYPNVKVFHLNIPNIHGVRDSYNAMHTLHACTFTPFKAPQLPPRHTYGRQKQSVMAFPTPSASTPGSPAAPAPKSAYPSL</sequence>
<gene>
    <name evidence="5" type="ORF">KIPB_001477</name>
</gene>
<accession>A0A9K3CQA5</accession>
<dbReference type="PANTHER" id="PTHR10807">
    <property type="entry name" value="MYOTUBULARIN-RELATED"/>
    <property type="match status" value="1"/>
</dbReference>
<dbReference type="EMBL" id="BDIP01000212">
    <property type="protein sequence ID" value="GIQ80646.1"/>
    <property type="molecule type" value="Genomic_DNA"/>
</dbReference>
<comment type="similarity">
    <text evidence="1">Belongs to the protein-tyrosine phosphatase family. Non-receptor class myotubularin subfamily.</text>
</comment>
<dbReference type="SUPFAM" id="SSF52799">
    <property type="entry name" value="(Phosphotyrosine protein) phosphatases II"/>
    <property type="match status" value="1"/>
</dbReference>